<dbReference type="Proteomes" id="UP001560267">
    <property type="component" value="Unassembled WGS sequence"/>
</dbReference>
<dbReference type="PANTHER" id="PTHR38445:SF7">
    <property type="entry name" value="GNTR-FAMILY TRANSCRIPTIONAL REGULATOR"/>
    <property type="match status" value="1"/>
</dbReference>
<evidence type="ECO:0000256" key="2">
    <source>
        <dbReference type="ARBA" id="ARBA00023125"/>
    </source>
</evidence>
<keyword evidence="2" id="KW-0238">DNA-binding</keyword>
<reference evidence="5 6" key="1">
    <citation type="submission" date="2024-07" db="EMBL/GenBank/DDBJ databases">
        <title>Draft Genome Sequence of Ferrimicrobium acidiphilum Strain YE2023, Isolated from a Pulp of Bioleach Reactor.</title>
        <authorList>
            <person name="Elkina Y.A."/>
            <person name="Bulaeva A.G."/>
            <person name="Beletsky A.V."/>
            <person name="Mardanov A.V."/>
        </authorList>
    </citation>
    <scope>NUCLEOTIDE SEQUENCE [LARGE SCALE GENOMIC DNA]</scope>
    <source>
        <strain evidence="5 6">YE2023</strain>
    </source>
</reference>
<name>A0ABV3Y780_9ACTN</name>
<dbReference type="Pfam" id="PF00392">
    <property type="entry name" value="GntR"/>
    <property type="match status" value="1"/>
</dbReference>
<keyword evidence="3" id="KW-0804">Transcription</keyword>
<evidence type="ECO:0000256" key="1">
    <source>
        <dbReference type="ARBA" id="ARBA00023015"/>
    </source>
</evidence>
<evidence type="ECO:0000313" key="5">
    <source>
        <dbReference type="EMBL" id="MEX6430393.1"/>
    </source>
</evidence>
<gene>
    <name evidence="5" type="ORF">AB6A68_11200</name>
</gene>
<dbReference type="SUPFAM" id="SSF46785">
    <property type="entry name" value="Winged helix' DNA-binding domain"/>
    <property type="match status" value="1"/>
</dbReference>
<dbReference type="InterPro" id="IPR000524">
    <property type="entry name" value="Tscrpt_reg_HTH_GntR"/>
</dbReference>
<dbReference type="RefSeq" id="WP_298383956.1">
    <property type="nucleotide sequence ID" value="NZ_JBFSHR010000050.1"/>
</dbReference>
<dbReference type="InterPro" id="IPR036388">
    <property type="entry name" value="WH-like_DNA-bd_sf"/>
</dbReference>
<comment type="caution">
    <text evidence="5">The sequence shown here is derived from an EMBL/GenBank/DDBJ whole genome shotgun (WGS) entry which is preliminary data.</text>
</comment>
<dbReference type="Gene3D" id="1.10.10.10">
    <property type="entry name" value="Winged helix-like DNA-binding domain superfamily/Winged helix DNA-binding domain"/>
    <property type="match status" value="1"/>
</dbReference>
<evidence type="ECO:0000259" key="4">
    <source>
        <dbReference type="PROSITE" id="PS50949"/>
    </source>
</evidence>
<feature type="domain" description="HTH gntR-type" evidence="4">
    <location>
        <begin position="16"/>
        <end position="84"/>
    </location>
</feature>
<keyword evidence="1" id="KW-0805">Transcription regulation</keyword>
<evidence type="ECO:0000256" key="3">
    <source>
        <dbReference type="ARBA" id="ARBA00023163"/>
    </source>
</evidence>
<dbReference type="PROSITE" id="PS50949">
    <property type="entry name" value="HTH_GNTR"/>
    <property type="match status" value="1"/>
</dbReference>
<organism evidence="5 6">
    <name type="scientific">Ferrimicrobium acidiphilum</name>
    <dbReference type="NCBI Taxonomy" id="121039"/>
    <lineage>
        <taxon>Bacteria</taxon>
        <taxon>Bacillati</taxon>
        <taxon>Actinomycetota</taxon>
        <taxon>Acidimicrobiia</taxon>
        <taxon>Acidimicrobiales</taxon>
        <taxon>Acidimicrobiaceae</taxon>
        <taxon>Ferrimicrobium</taxon>
    </lineage>
</organism>
<keyword evidence="6" id="KW-1185">Reference proteome</keyword>
<protein>
    <submittedName>
        <fullName evidence="5">GntR family transcriptional regulator</fullName>
    </submittedName>
</protein>
<dbReference type="EMBL" id="JBFSHR010000050">
    <property type="protein sequence ID" value="MEX6430393.1"/>
    <property type="molecule type" value="Genomic_DNA"/>
</dbReference>
<evidence type="ECO:0000313" key="6">
    <source>
        <dbReference type="Proteomes" id="UP001560267"/>
    </source>
</evidence>
<dbReference type="PANTHER" id="PTHR38445">
    <property type="entry name" value="HTH-TYPE TRANSCRIPTIONAL REPRESSOR YTRA"/>
    <property type="match status" value="1"/>
</dbReference>
<dbReference type="CDD" id="cd07377">
    <property type="entry name" value="WHTH_GntR"/>
    <property type="match status" value="1"/>
</dbReference>
<sequence>MAKSEINFVLDRSTGVPAYRQIENQVIAALRLGRLAVGDQLPTVTDVVKHTSVNVNTVLKAYKHLEHQGITQARQGIGTIVINNPYHGQEKVQRLFTERLTEVFQEALEFGLDPRDLHITVMTALDRFQLTVDRDHTKGVQGNG</sequence>
<proteinExistence type="predicted"/>
<dbReference type="InterPro" id="IPR036390">
    <property type="entry name" value="WH_DNA-bd_sf"/>
</dbReference>
<dbReference type="SMART" id="SM00345">
    <property type="entry name" value="HTH_GNTR"/>
    <property type="match status" value="1"/>
</dbReference>
<accession>A0ABV3Y780</accession>